<dbReference type="InParanoid" id="A0A0V1C1Y3"/>
<organism evidence="2 3">
    <name type="scientific">Trichinella spiralis</name>
    <name type="common">Trichina worm</name>
    <dbReference type="NCBI Taxonomy" id="6334"/>
    <lineage>
        <taxon>Eukaryota</taxon>
        <taxon>Metazoa</taxon>
        <taxon>Ecdysozoa</taxon>
        <taxon>Nematoda</taxon>
        <taxon>Enoplea</taxon>
        <taxon>Dorylaimia</taxon>
        <taxon>Trichinellida</taxon>
        <taxon>Trichinellidae</taxon>
        <taxon>Trichinella</taxon>
    </lineage>
</organism>
<protein>
    <submittedName>
        <fullName evidence="2">Uncharacterized protein</fullName>
    </submittedName>
</protein>
<evidence type="ECO:0000313" key="3">
    <source>
        <dbReference type="Proteomes" id="UP000054776"/>
    </source>
</evidence>
<feature type="compositionally biased region" description="Basic and acidic residues" evidence="1">
    <location>
        <begin position="1"/>
        <end position="12"/>
    </location>
</feature>
<gene>
    <name evidence="2" type="ORF">T01_14990</name>
</gene>
<sequence length="98" mass="11105">MRVRGSEHRQDFEAILGNRGGQSRAGTEFSGQSVVRWIKILRPDVEEKWRIEPPEQRRVSTAALRGGGSSTGQRSSLKRAVCFHHPELPEERLGRERG</sequence>
<comment type="caution">
    <text evidence="2">The sequence shown here is derived from an EMBL/GenBank/DDBJ whole genome shotgun (WGS) entry which is preliminary data.</text>
</comment>
<accession>A0A0V1C1Y3</accession>
<evidence type="ECO:0000313" key="2">
    <source>
        <dbReference type="EMBL" id="KRY42691.1"/>
    </source>
</evidence>
<dbReference type="EMBL" id="JYDH01000003">
    <property type="protein sequence ID" value="KRY42691.1"/>
    <property type="molecule type" value="Genomic_DNA"/>
</dbReference>
<reference evidence="2 3" key="1">
    <citation type="submission" date="2015-01" db="EMBL/GenBank/DDBJ databases">
        <title>Evolution of Trichinella species and genotypes.</title>
        <authorList>
            <person name="Korhonen P.K."/>
            <person name="Edoardo P."/>
            <person name="Giuseppe L.R."/>
            <person name="Gasser R.B."/>
        </authorList>
    </citation>
    <scope>NUCLEOTIDE SEQUENCE [LARGE SCALE GENOMIC DNA]</scope>
    <source>
        <strain evidence="2">ISS3</strain>
    </source>
</reference>
<keyword evidence="3" id="KW-1185">Reference proteome</keyword>
<feature type="region of interest" description="Disordered" evidence="1">
    <location>
        <begin position="58"/>
        <end position="81"/>
    </location>
</feature>
<proteinExistence type="predicted"/>
<evidence type="ECO:0000256" key="1">
    <source>
        <dbReference type="SAM" id="MobiDB-lite"/>
    </source>
</evidence>
<dbReference type="AlphaFoldDB" id="A0A0V1C1Y3"/>
<name>A0A0V1C1Y3_TRISP</name>
<dbReference type="Proteomes" id="UP000054776">
    <property type="component" value="Unassembled WGS sequence"/>
</dbReference>
<feature type="region of interest" description="Disordered" evidence="1">
    <location>
        <begin position="1"/>
        <end position="28"/>
    </location>
</feature>